<evidence type="ECO:0000256" key="4">
    <source>
        <dbReference type="ARBA" id="ARBA00022771"/>
    </source>
</evidence>
<feature type="domain" description="C2H2-type" evidence="12">
    <location>
        <begin position="444"/>
        <end position="466"/>
    </location>
</feature>
<name>A0A182P1G1_9DIPT</name>
<proteinExistence type="predicted"/>
<keyword evidence="7" id="KW-0238">DNA-binding</keyword>
<keyword evidence="14" id="KW-1185">Reference proteome</keyword>
<keyword evidence="4 10" id="KW-0863">Zinc-finger</keyword>
<keyword evidence="9" id="KW-0539">Nucleus</keyword>
<evidence type="ECO:0000256" key="5">
    <source>
        <dbReference type="ARBA" id="ARBA00022833"/>
    </source>
</evidence>
<evidence type="ECO:0000256" key="3">
    <source>
        <dbReference type="ARBA" id="ARBA00022737"/>
    </source>
</evidence>
<evidence type="ECO:0000256" key="11">
    <source>
        <dbReference type="SAM" id="MobiDB-lite"/>
    </source>
</evidence>
<dbReference type="VEuPathDB" id="VectorBase:AEPI000743"/>
<dbReference type="EnsemblMetazoa" id="AEPI000743-RA">
    <property type="protein sequence ID" value="AEPI000743-PA"/>
    <property type="gene ID" value="AEPI000743"/>
</dbReference>
<feature type="domain" description="C2H2-type" evidence="12">
    <location>
        <begin position="240"/>
        <end position="267"/>
    </location>
</feature>
<dbReference type="GO" id="GO:0032502">
    <property type="term" value="P:developmental process"/>
    <property type="evidence" value="ECO:0007669"/>
    <property type="project" value="UniProtKB-ARBA"/>
</dbReference>
<feature type="domain" description="C2H2-type" evidence="12">
    <location>
        <begin position="212"/>
        <end position="239"/>
    </location>
</feature>
<dbReference type="GO" id="GO:0005634">
    <property type="term" value="C:nucleus"/>
    <property type="evidence" value="ECO:0007669"/>
    <property type="project" value="UniProtKB-SubCell"/>
</dbReference>
<reference evidence="14" key="1">
    <citation type="submission" date="2013-03" db="EMBL/GenBank/DDBJ databases">
        <title>The Genome Sequence of Anopheles epiroticus epiroticus2.</title>
        <authorList>
            <consortium name="The Broad Institute Genomics Platform"/>
            <person name="Neafsey D.E."/>
            <person name="Howell P."/>
            <person name="Walker B."/>
            <person name="Young S.K."/>
            <person name="Zeng Q."/>
            <person name="Gargeya S."/>
            <person name="Fitzgerald M."/>
            <person name="Haas B."/>
            <person name="Abouelleil A."/>
            <person name="Allen A.W."/>
            <person name="Alvarado L."/>
            <person name="Arachchi H.M."/>
            <person name="Berlin A.M."/>
            <person name="Chapman S.B."/>
            <person name="Gainer-Dewar J."/>
            <person name="Goldberg J."/>
            <person name="Griggs A."/>
            <person name="Gujja S."/>
            <person name="Hansen M."/>
            <person name="Howarth C."/>
            <person name="Imamovic A."/>
            <person name="Ireland A."/>
            <person name="Larimer J."/>
            <person name="McCowan C."/>
            <person name="Murphy C."/>
            <person name="Pearson M."/>
            <person name="Poon T.W."/>
            <person name="Priest M."/>
            <person name="Roberts A."/>
            <person name="Saif S."/>
            <person name="Shea T."/>
            <person name="Sisk P."/>
            <person name="Sykes S."/>
            <person name="Wortman J."/>
            <person name="Nusbaum C."/>
            <person name="Birren B."/>
        </authorList>
    </citation>
    <scope>NUCLEOTIDE SEQUENCE [LARGE SCALE GENOMIC DNA]</scope>
    <source>
        <strain evidence="14">Epiroticus2</strain>
    </source>
</reference>
<dbReference type="FunFam" id="3.30.160.60:FF:000286">
    <property type="entry name" value="Zinc finger protein 770"/>
    <property type="match status" value="1"/>
</dbReference>
<feature type="region of interest" description="Disordered" evidence="11">
    <location>
        <begin position="38"/>
        <end position="74"/>
    </location>
</feature>
<accession>A0A182P1G1</accession>
<dbReference type="AlphaFoldDB" id="A0A182P1G1"/>
<evidence type="ECO:0000256" key="10">
    <source>
        <dbReference type="PROSITE-ProRule" id="PRU00042"/>
    </source>
</evidence>
<feature type="domain" description="C2H2-type" evidence="12">
    <location>
        <begin position="471"/>
        <end position="499"/>
    </location>
</feature>
<feature type="domain" description="C2H2-type" evidence="12">
    <location>
        <begin position="128"/>
        <end position="155"/>
    </location>
</feature>
<feature type="domain" description="C2H2-type" evidence="12">
    <location>
        <begin position="156"/>
        <end position="183"/>
    </location>
</feature>
<dbReference type="InterPro" id="IPR050826">
    <property type="entry name" value="Krueppel_C2H2_ZnFinger"/>
</dbReference>
<keyword evidence="6" id="KW-0805">Transcription regulation</keyword>
<keyword evidence="3" id="KW-0677">Repeat</keyword>
<feature type="domain" description="C2H2-type" evidence="12">
    <location>
        <begin position="184"/>
        <end position="211"/>
    </location>
</feature>
<dbReference type="SUPFAM" id="SSF57667">
    <property type="entry name" value="beta-beta-alpha zinc fingers"/>
    <property type="match status" value="6"/>
</dbReference>
<dbReference type="FunFam" id="3.30.160.60:FF:000045">
    <property type="entry name" value="ZFP69 zinc finger protein B"/>
    <property type="match status" value="1"/>
</dbReference>
<keyword evidence="2" id="KW-0479">Metal-binding</keyword>
<evidence type="ECO:0000256" key="8">
    <source>
        <dbReference type="ARBA" id="ARBA00023163"/>
    </source>
</evidence>
<dbReference type="PANTHER" id="PTHR24377">
    <property type="entry name" value="IP01015P-RELATED"/>
    <property type="match status" value="1"/>
</dbReference>
<dbReference type="PROSITE" id="PS50157">
    <property type="entry name" value="ZINC_FINGER_C2H2_2"/>
    <property type="match status" value="10"/>
</dbReference>
<dbReference type="Proteomes" id="UP000075885">
    <property type="component" value="Unassembled WGS sequence"/>
</dbReference>
<keyword evidence="5" id="KW-0862">Zinc</keyword>
<dbReference type="GO" id="GO:0003677">
    <property type="term" value="F:DNA binding"/>
    <property type="evidence" value="ECO:0007669"/>
    <property type="project" value="UniProtKB-KW"/>
</dbReference>
<feature type="compositionally biased region" description="Basic residues" evidence="11">
    <location>
        <begin position="65"/>
        <end position="74"/>
    </location>
</feature>
<dbReference type="Pfam" id="PF13912">
    <property type="entry name" value="zf-C2H2_6"/>
    <property type="match status" value="2"/>
</dbReference>
<dbReference type="Pfam" id="PF12874">
    <property type="entry name" value="zf-met"/>
    <property type="match status" value="1"/>
</dbReference>
<comment type="subcellular location">
    <subcellularLocation>
        <location evidence="1">Nucleus</location>
    </subcellularLocation>
</comment>
<organism evidence="13 14">
    <name type="scientific">Anopheles epiroticus</name>
    <dbReference type="NCBI Taxonomy" id="199890"/>
    <lineage>
        <taxon>Eukaryota</taxon>
        <taxon>Metazoa</taxon>
        <taxon>Ecdysozoa</taxon>
        <taxon>Arthropoda</taxon>
        <taxon>Hexapoda</taxon>
        <taxon>Insecta</taxon>
        <taxon>Pterygota</taxon>
        <taxon>Neoptera</taxon>
        <taxon>Endopterygota</taxon>
        <taxon>Diptera</taxon>
        <taxon>Nematocera</taxon>
        <taxon>Culicoidea</taxon>
        <taxon>Culicidae</taxon>
        <taxon>Anophelinae</taxon>
        <taxon>Anopheles</taxon>
    </lineage>
</organism>
<dbReference type="FunFam" id="3.30.160.60:FF:000202">
    <property type="entry name" value="Zinc finger protein 574"/>
    <property type="match status" value="1"/>
</dbReference>
<dbReference type="InterPro" id="IPR036236">
    <property type="entry name" value="Znf_C2H2_sf"/>
</dbReference>
<evidence type="ECO:0000256" key="2">
    <source>
        <dbReference type="ARBA" id="ARBA00022723"/>
    </source>
</evidence>
<keyword evidence="8" id="KW-0804">Transcription</keyword>
<dbReference type="FunFam" id="3.30.160.60:FF:000736">
    <property type="entry name" value="Zinc finger protein 423"/>
    <property type="match status" value="1"/>
</dbReference>
<dbReference type="GO" id="GO:0008270">
    <property type="term" value="F:zinc ion binding"/>
    <property type="evidence" value="ECO:0007669"/>
    <property type="project" value="UniProtKB-KW"/>
</dbReference>
<dbReference type="InterPro" id="IPR013087">
    <property type="entry name" value="Znf_C2H2_type"/>
</dbReference>
<feature type="domain" description="C2H2-type" evidence="12">
    <location>
        <begin position="415"/>
        <end position="443"/>
    </location>
</feature>
<feature type="compositionally biased region" description="Polar residues" evidence="11">
    <location>
        <begin position="38"/>
        <end position="47"/>
    </location>
</feature>
<evidence type="ECO:0000259" key="12">
    <source>
        <dbReference type="PROSITE" id="PS50157"/>
    </source>
</evidence>
<evidence type="ECO:0000313" key="13">
    <source>
        <dbReference type="EnsemblMetazoa" id="AEPI000743-PA"/>
    </source>
</evidence>
<dbReference type="Pfam" id="PF00096">
    <property type="entry name" value="zf-C2H2"/>
    <property type="match status" value="6"/>
</dbReference>
<feature type="domain" description="C2H2-type" evidence="12">
    <location>
        <begin position="388"/>
        <end position="415"/>
    </location>
</feature>
<evidence type="ECO:0000256" key="1">
    <source>
        <dbReference type="ARBA" id="ARBA00004123"/>
    </source>
</evidence>
<feature type="domain" description="C2H2-type" evidence="12">
    <location>
        <begin position="360"/>
        <end position="387"/>
    </location>
</feature>
<dbReference type="Gene3D" id="3.30.160.60">
    <property type="entry name" value="Classic Zinc Finger"/>
    <property type="match status" value="8"/>
</dbReference>
<sequence>PYELEIVEDVLEIEKDQPKYDDTELGHDFEEEADALQQSWETETTNVVPDAESKSSLHKLPDHRFRGKKGKRGRPKLVRVKAERTKLKQLSDKPLQKQRPMPKICTICGVARTDMAAHMRWHNNERPYQCPHCPKIFLNSSNLKNHINLHTREKMYKCDLCDKEFPSTTGRAKHRETHATERTHLCAVCGKSFKYQASLARHKLIHFEEPKEKCPVCDMIFLTKTRLSKHFMVHMDVKPFSCEVCSKAFNRKDNLKTHMKTHAKSKKRDEPVIERMHSSRYEPGVPKEEVRAHTKLEDERVCDYLMYEVLGMDSETENVAITDTETKGKERRKRTFCTICRKYLHNMAEHRRMHLNIRLHQCPYCEKTFVYRANMTAHLNIHTHDRIYKCEQCGSEFTSMQGLKQHRLMHFEAQYACSICNRKYSRKSYLHVHRQRVHMPKQKQSCSLCDRQFQNPTLFEEHMKLHDTTLHECSVCHRAYKANKNLLRHIRSDHPEEWTQRSSGL</sequence>
<evidence type="ECO:0000313" key="14">
    <source>
        <dbReference type="Proteomes" id="UP000075885"/>
    </source>
</evidence>
<evidence type="ECO:0000256" key="9">
    <source>
        <dbReference type="ARBA" id="ARBA00023242"/>
    </source>
</evidence>
<dbReference type="PROSITE" id="PS00028">
    <property type="entry name" value="ZINC_FINGER_C2H2_1"/>
    <property type="match status" value="10"/>
</dbReference>
<dbReference type="SMART" id="SM00355">
    <property type="entry name" value="ZnF_C2H2"/>
    <property type="match status" value="12"/>
</dbReference>
<dbReference type="STRING" id="199890.A0A182P1G1"/>
<feature type="compositionally biased region" description="Basic and acidic residues" evidence="11">
    <location>
        <begin position="51"/>
        <end position="64"/>
    </location>
</feature>
<protein>
    <recommendedName>
        <fullName evidence="12">C2H2-type domain-containing protein</fullName>
    </recommendedName>
</protein>
<reference evidence="13" key="2">
    <citation type="submission" date="2020-05" db="UniProtKB">
        <authorList>
            <consortium name="EnsemblMetazoa"/>
        </authorList>
    </citation>
    <scope>IDENTIFICATION</scope>
    <source>
        <strain evidence="13">Epiroticus2</strain>
    </source>
</reference>
<evidence type="ECO:0000256" key="7">
    <source>
        <dbReference type="ARBA" id="ARBA00023125"/>
    </source>
</evidence>
<evidence type="ECO:0000256" key="6">
    <source>
        <dbReference type="ARBA" id="ARBA00023015"/>
    </source>
</evidence>